<dbReference type="EMBL" id="JADFTS010000006">
    <property type="protein sequence ID" value="KAF9600518.1"/>
    <property type="molecule type" value="Genomic_DNA"/>
</dbReference>
<dbReference type="PANTHER" id="PTHR11374:SF3">
    <property type="entry name" value="UDP-GLUCOSE 6-DEHYDROGENASE"/>
    <property type="match status" value="1"/>
</dbReference>
<dbReference type="AlphaFoldDB" id="A0A835LLY5"/>
<evidence type="ECO:0000256" key="6">
    <source>
        <dbReference type="ARBA" id="ARBA00047473"/>
    </source>
</evidence>
<organism evidence="9 10">
    <name type="scientific">Coptis chinensis</name>
    <dbReference type="NCBI Taxonomy" id="261450"/>
    <lineage>
        <taxon>Eukaryota</taxon>
        <taxon>Viridiplantae</taxon>
        <taxon>Streptophyta</taxon>
        <taxon>Embryophyta</taxon>
        <taxon>Tracheophyta</taxon>
        <taxon>Spermatophyta</taxon>
        <taxon>Magnoliopsida</taxon>
        <taxon>Ranunculales</taxon>
        <taxon>Ranunculaceae</taxon>
        <taxon>Coptidoideae</taxon>
        <taxon>Coptis</taxon>
    </lineage>
</organism>
<keyword evidence="4" id="KW-0560">Oxidoreductase</keyword>
<evidence type="ECO:0000256" key="2">
    <source>
        <dbReference type="ARBA" id="ARBA00006601"/>
    </source>
</evidence>
<sequence>MRERYQSFSISDISKTTENEDNGARNMIEHTEKEDFEAQCSTNRNMNIKHQISHRFTVHEDGIAAFAVSKTKFASSIPSPASTRENRVASAENSSIAWRKETPGGQKAIQALKSVYAHWVPEDRIITTNLWSAELSKLAANAFLAQKISSVNAMSALCEATGANVAEVSHVVGKDTRIGPKFLNASVGFGGLCFEKDILNLVYICECNGLLEVANY</sequence>
<evidence type="ECO:0000256" key="3">
    <source>
        <dbReference type="ARBA" id="ARBA00012954"/>
    </source>
</evidence>
<feature type="compositionally biased region" description="Polar residues" evidence="7">
    <location>
        <begin position="1"/>
        <end position="16"/>
    </location>
</feature>
<feature type="region of interest" description="Disordered" evidence="7">
    <location>
        <begin position="1"/>
        <end position="24"/>
    </location>
</feature>
<dbReference type="InterPro" id="IPR008927">
    <property type="entry name" value="6-PGluconate_DH-like_C_sf"/>
</dbReference>
<comment type="caution">
    <text evidence="9">The sequence shown here is derived from an EMBL/GenBank/DDBJ whole genome shotgun (WGS) entry which is preliminary data.</text>
</comment>
<evidence type="ECO:0000256" key="4">
    <source>
        <dbReference type="ARBA" id="ARBA00023002"/>
    </source>
</evidence>
<evidence type="ECO:0000256" key="5">
    <source>
        <dbReference type="ARBA" id="ARBA00023027"/>
    </source>
</evidence>
<gene>
    <name evidence="9" type="ORF">IFM89_009967</name>
</gene>
<evidence type="ECO:0000256" key="1">
    <source>
        <dbReference type="ARBA" id="ARBA00004701"/>
    </source>
</evidence>
<comment type="pathway">
    <text evidence="1">Nucleotide-sugar biosynthesis; UDP-alpha-D-glucuronate biosynthesis; UDP-alpha-D-glucuronate from UDP-alpha-D-glucose: step 1/1.</text>
</comment>
<dbReference type="GO" id="GO:0003979">
    <property type="term" value="F:UDP-glucose 6-dehydrogenase activity"/>
    <property type="evidence" value="ECO:0007669"/>
    <property type="project" value="UniProtKB-EC"/>
</dbReference>
<feature type="region of interest" description="Disordered" evidence="7">
    <location>
        <begin position="76"/>
        <end position="95"/>
    </location>
</feature>
<dbReference type="GO" id="GO:0051287">
    <property type="term" value="F:NAD binding"/>
    <property type="evidence" value="ECO:0007669"/>
    <property type="project" value="InterPro"/>
</dbReference>
<evidence type="ECO:0000256" key="7">
    <source>
        <dbReference type="SAM" id="MobiDB-lite"/>
    </source>
</evidence>
<keyword evidence="5" id="KW-0520">NAD</keyword>
<dbReference type="Gene3D" id="1.20.5.100">
    <property type="entry name" value="Cytochrome c1, transmembrane anchor, C-terminal"/>
    <property type="match status" value="1"/>
</dbReference>
<accession>A0A835LLY5</accession>
<evidence type="ECO:0000313" key="10">
    <source>
        <dbReference type="Proteomes" id="UP000631114"/>
    </source>
</evidence>
<dbReference type="GO" id="GO:0006024">
    <property type="term" value="P:glycosaminoglycan biosynthetic process"/>
    <property type="evidence" value="ECO:0007669"/>
    <property type="project" value="TreeGrafter"/>
</dbReference>
<reference evidence="9 10" key="1">
    <citation type="submission" date="2020-10" db="EMBL/GenBank/DDBJ databases">
        <title>The Coptis chinensis genome and diversification of protoberbering-type alkaloids.</title>
        <authorList>
            <person name="Wang B."/>
            <person name="Shu S."/>
            <person name="Song C."/>
            <person name="Liu Y."/>
        </authorList>
    </citation>
    <scope>NUCLEOTIDE SEQUENCE [LARGE SCALE GENOMIC DNA]</scope>
    <source>
        <strain evidence="9">HL-2020</strain>
        <tissue evidence="9">Leaf</tissue>
    </source>
</reference>
<dbReference type="Gene3D" id="3.40.50.720">
    <property type="entry name" value="NAD(P)-binding Rossmann-like Domain"/>
    <property type="match status" value="1"/>
</dbReference>
<name>A0A835LLY5_9MAGN</name>
<evidence type="ECO:0000259" key="8">
    <source>
        <dbReference type="Pfam" id="PF00984"/>
    </source>
</evidence>
<dbReference type="GO" id="GO:0005634">
    <property type="term" value="C:nucleus"/>
    <property type="evidence" value="ECO:0007669"/>
    <property type="project" value="TreeGrafter"/>
</dbReference>
<comment type="similarity">
    <text evidence="2">Belongs to the UDP-glucose/GDP-mannose dehydrogenase family.</text>
</comment>
<comment type="catalytic activity">
    <reaction evidence="6">
        <text>UDP-alpha-D-glucose + 2 NAD(+) + H2O = UDP-alpha-D-glucuronate + 2 NADH + 3 H(+)</text>
        <dbReference type="Rhea" id="RHEA:23596"/>
        <dbReference type="ChEBI" id="CHEBI:15377"/>
        <dbReference type="ChEBI" id="CHEBI:15378"/>
        <dbReference type="ChEBI" id="CHEBI:57540"/>
        <dbReference type="ChEBI" id="CHEBI:57945"/>
        <dbReference type="ChEBI" id="CHEBI:58052"/>
        <dbReference type="ChEBI" id="CHEBI:58885"/>
        <dbReference type="EC" id="1.1.1.22"/>
    </reaction>
</comment>
<dbReference type="PANTHER" id="PTHR11374">
    <property type="entry name" value="UDP-GLUCOSE DEHYDROGENASE/UDP-MANNAC DEHYDROGENASE"/>
    <property type="match status" value="1"/>
</dbReference>
<dbReference type="Pfam" id="PF00984">
    <property type="entry name" value="UDPG_MGDP_dh"/>
    <property type="match status" value="1"/>
</dbReference>
<dbReference type="OrthoDB" id="5059218at2759"/>
<dbReference type="EC" id="1.1.1.22" evidence="3"/>
<proteinExistence type="inferred from homology"/>
<feature type="domain" description="UDP-glucose/GDP-mannose dehydrogenase dimerisation" evidence="8">
    <location>
        <begin position="131"/>
        <end position="209"/>
    </location>
</feature>
<dbReference type="Proteomes" id="UP000631114">
    <property type="component" value="Unassembled WGS sequence"/>
</dbReference>
<dbReference type="InterPro" id="IPR028356">
    <property type="entry name" value="UDPglc_DH_euk"/>
</dbReference>
<evidence type="ECO:0000313" key="9">
    <source>
        <dbReference type="EMBL" id="KAF9600518.1"/>
    </source>
</evidence>
<dbReference type="InterPro" id="IPR014026">
    <property type="entry name" value="UDP-Glc/GDP-Man_DH_dimer"/>
</dbReference>
<dbReference type="SUPFAM" id="SSF48179">
    <property type="entry name" value="6-phosphogluconate dehydrogenase C-terminal domain-like"/>
    <property type="match status" value="1"/>
</dbReference>
<dbReference type="FunFam" id="1.20.5.100:FF:000001">
    <property type="entry name" value="UDP-glucose 6-dehydrogenase"/>
    <property type="match status" value="1"/>
</dbReference>
<protein>
    <recommendedName>
        <fullName evidence="3">UDP-glucose 6-dehydrogenase</fullName>
        <ecNumber evidence="3">1.1.1.22</ecNumber>
    </recommendedName>
</protein>
<keyword evidence="10" id="KW-1185">Reference proteome</keyword>